<organism evidence="1 2">
    <name type="scientific">Streblomastix strix</name>
    <dbReference type="NCBI Taxonomy" id="222440"/>
    <lineage>
        <taxon>Eukaryota</taxon>
        <taxon>Metamonada</taxon>
        <taxon>Preaxostyla</taxon>
        <taxon>Oxymonadida</taxon>
        <taxon>Streblomastigidae</taxon>
        <taxon>Streblomastix</taxon>
    </lineage>
</organism>
<protein>
    <submittedName>
        <fullName evidence="1">Uncharacterized protein</fullName>
    </submittedName>
</protein>
<dbReference type="InterPro" id="IPR011989">
    <property type="entry name" value="ARM-like"/>
</dbReference>
<gene>
    <name evidence="1" type="ORF">EZS28_051555</name>
</gene>
<name>A0A5J4T4A1_9EUKA</name>
<dbReference type="Gene3D" id="1.25.10.10">
    <property type="entry name" value="Leucine-rich Repeat Variant"/>
    <property type="match status" value="1"/>
</dbReference>
<dbReference type="InterPro" id="IPR016024">
    <property type="entry name" value="ARM-type_fold"/>
</dbReference>
<evidence type="ECO:0000313" key="2">
    <source>
        <dbReference type="Proteomes" id="UP000324800"/>
    </source>
</evidence>
<dbReference type="SUPFAM" id="SSF48371">
    <property type="entry name" value="ARM repeat"/>
    <property type="match status" value="1"/>
</dbReference>
<dbReference type="AlphaFoldDB" id="A0A5J4T4A1"/>
<proteinExistence type="predicted"/>
<reference evidence="1 2" key="1">
    <citation type="submission" date="2019-03" db="EMBL/GenBank/DDBJ databases">
        <title>Single cell metagenomics reveals metabolic interactions within the superorganism composed of flagellate Streblomastix strix and complex community of Bacteroidetes bacteria on its surface.</title>
        <authorList>
            <person name="Treitli S.C."/>
            <person name="Kolisko M."/>
            <person name="Husnik F."/>
            <person name="Keeling P."/>
            <person name="Hampl V."/>
        </authorList>
    </citation>
    <scope>NUCLEOTIDE SEQUENCE [LARGE SCALE GENOMIC DNA]</scope>
    <source>
        <strain evidence="1">ST1C</strain>
    </source>
</reference>
<evidence type="ECO:0000313" key="1">
    <source>
        <dbReference type="EMBL" id="KAA6352918.1"/>
    </source>
</evidence>
<accession>A0A5J4T4A1</accession>
<sequence length="161" mass="17931">MAFFVFTYNTSKEIDLLIAEKKPYPSLIRLLDHQSISVVSRTANAIRNILIGGSYSSSVNQPHPHFQAVSSCGGIDKLYSLFKKNLSPGTKNNSAKSIGNLFKAKEITNIEMRKDIIAYFKAALSSSEQQIKDNSKWILGLLAENSVNRSEIEKDGFKITE</sequence>
<dbReference type="EMBL" id="SNRW01039084">
    <property type="protein sequence ID" value="KAA6352918.1"/>
    <property type="molecule type" value="Genomic_DNA"/>
</dbReference>
<comment type="caution">
    <text evidence="1">The sequence shown here is derived from an EMBL/GenBank/DDBJ whole genome shotgun (WGS) entry which is preliminary data.</text>
</comment>
<dbReference type="Proteomes" id="UP000324800">
    <property type="component" value="Unassembled WGS sequence"/>
</dbReference>